<dbReference type="InterPro" id="IPR004107">
    <property type="entry name" value="Integrase_SAM-like_N"/>
</dbReference>
<protein>
    <submittedName>
        <fullName evidence="8">Integrase/recombinase XerD</fullName>
    </submittedName>
</protein>
<evidence type="ECO:0000259" key="7">
    <source>
        <dbReference type="PROSITE" id="PS51900"/>
    </source>
</evidence>
<keyword evidence="3 5" id="KW-0238">DNA-binding</keyword>
<accession>A0A3D9INP1</accession>
<dbReference type="Pfam" id="PF00589">
    <property type="entry name" value="Phage_integrase"/>
    <property type="match status" value="1"/>
</dbReference>
<evidence type="ECO:0000313" key="9">
    <source>
        <dbReference type="Proteomes" id="UP000256977"/>
    </source>
</evidence>
<dbReference type="InterPro" id="IPR002104">
    <property type="entry name" value="Integrase_catalytic"/>
</dbReference>
<keyword evidence="2" id="KW-0229">DNA integration</keyword>
<comment type="caution">
    <text evidence="8">The sequence shown here is derived from an EMBL/GenBank/DDBJ whole genome shotgun (WGS) entry which is preliminary data.</text>
</comment>
<evidence type="ECO:0000256" key="5">
    <source>
        <dbReference type="PROSITE-ProRule" id="PRU01248"/>
    </source>
</evidence>
<comment type="similarity">
    <text evidence="1">Belongs to the 'phage' integrase family.</text>
</comment>
<evidence type="ECO:0000256" key="1">
    <source>
        <dbReference type="ARBA" id="ARBA00008857"/>
    </source>
</evidence>
<dbReference type="PANTHER" id="PTHR30349:SF64">
    <property type="entry name" value="PROPHAGE INTEGRASE INTD-RELATED"/>
    <property type="match status" value="1"/>
</dbReference>
<dbReference type="AlphaFoldDB" id="A0A3D9INP1"/>
<dbReference type="PROSITE" id="PS51898">
    <property type="entry name" value="TYR_RECOMBINASE"/>
    <property type="match status" value="1"/>
</dbReference>
<gene>
    <name evidence="8" type="ORF">DFP98_12631</name>
</gene>
<dbReference type="Proteomes" id="UP000256977">
    <property type="component" value="Unassembled WGS sequence"/>
</dbReference>
<dbReference type="GO" id="GO:0006310">
    <property type="term" value="P:DNA recombination"/>
    <property type="evidence" value="ECO:0007669"/>
    <property type="project" value="UniProtKB-KW"/>
</dbReference>
<dbReference type="InterPro" id="IPR050090">
    <property type="entry name" value="Tyrosine_recombinase_XerCD"/>
</dbReference>
<dbReference type="SUPFAM" id="SSF56349">
    <property type="entry name" value="DNA breaking-rejoining enzymes"/>
    <property type="match status" value="1"/>
</dbReference>
<keyword evidence="4" id="KW-0233">DNA recombination</keyword>
<name>A0A3D9INP1_9BACL</name>
<dbReference type="InterPro" id="IPR010998">
    <property type="entry name" value="Integrase_recombinase_N"/>
</dbReference>
<dbReference type="EMBL" id="QRDZ01000026">
    <property type="protein sequence ID" value="RED63355.1"/>
    <property type="molecule type" value="Genomic_DNA"/>
</dbReference>
<proteinExistence type="inferred from homology"/>
<dbReference type="InterPro" id="IPR013762">
    <property type="entry name" value="Integrase-like_cat_sf"/>
</dbReference>
<dbReference type="GO" id="GO:0015074">
    <property type="term" value="P:DNA integration"/>
    <property type="evidence" value="ECO:0007669"/>
    <property type="project" value="UniProtKB-KW"/>
</dbReference>
<evidence type="ECO:0000256" key="4">
    <source>
        <dbReference type="ARBA" id="ARBA00023172"/>
    </source>
</evidence>
<feature type="domain" description="Core-binding (CB)" evidence="7">
    <location>
        <begin position="79"/>
        <end position="165"/>
    </location>
</feature>
<dbReference type="Gene3D" id="1.10.150.130">
    <property type="match status" value="1"/>
</dbReference>
<feature type="domain" description="Tyr recombinase" evidence="6">
    <location>
        <begin position="189"/>
        <end position="368"/>
    </location>
</feature>
<dbReference type="CDD" id="cd00397">
    <property type="entry name" value="DNA_BRE_C"/>
    <property type="match status" value="1"/>
</dbReference>
<reference evidence="8 9" key="1">
    <citation type="submission" date="2018-07" db="EMBL/GenBank/DDBJ databases">
        <title>Genomic Encyclopedia of Type Strains, Phase III (KMG-III): the genomes of soil and plant-associated and newly described type strains.</title>
        <authorList>
            <person name="Whitman W."/>
        </authorList>
    </citation>
    <scope>NUCLEOTIDE SEQUENCE [LARGE SCALE GENOMIC DNA]</scope>
    <source>
        <strain evidence="8 9">CECT 7287</strain>
    </source>
</reference>
<evidence type="ECO:0000259" key="6">
    <source>
        <dbReference type="PROSITE" id="PS51898"/>
    </source>
</evidence>
<evidence type="ECO:0000256" key="2">
    <source>
        <dbReference type="ARBA" id="ARBA00022908"/>
    </source>
</evidence>
<sequence>MMGEISYCSQGSYHLFAPAPIQCSPGLADILDVTHYVDVGQFLLYDILEEDQFMNTTMLTAQAASSMEGNGAYANGTNIGDDQIVEMFLAVCSYSPHTVRNYSRAIQMFRTFVSHMSLRDVTWREIEAYKLGLICGASSFRNKPLAPASVAALIAPLKSLYKWGSDINVGLLPYNPTSSIRLPQVRVTSRKHYLTKGEVGSLLNQLQCQSFRNYLIGLSLVTLGLRVSELIAVQWEDFHTDPLEKSVWLHVKNGKGGKSRDVKIPSSLWSIFQNYRCMVGGNDSTRDPAATVFPITARQIERIIRDAGKQSIRSKKPTPHWLRHTNATLALLKGATLQQVQETLGHSHINTTQRYLHTVELINKAAPDFVEETLSEFMAD</sequence>
<dbReference type="Gene3D" id="1.10.443.10">
    <property type="entry name" value="Intergrase catalytic core"/>
    <property type="match status" value="1"/>
</dbReference>
<dbReference type="InterPro" id="IPR011010">
    <property type="entry name" value="DNA_brk_join_enz"/>
</dbReference>
<evidence type="ECO:0000313" key="8">
    <source>
        <dbReference type="EMBL" id="RED63355.1"/>
    </source>
</evidence>
<dbReference type="InterPro" id="IPR044068">
    <property type="entry name" value="CB"/>
</dbReference>
<keyword evidence="9" id="KW-1185">Reference proteome</keyword>
<dbReference type="PROSITE" id="PS51900">
    <property type="entry name" value="CB"/>
    <property type="match status" value="1"/>
</dbReference>
<dbReference type="GO" id="GO:0003677">
    <property type="term" value="F:DNA binding"/>
    <property type="evidence" value="ECO:0007669"/>
    <property type="project" value="UniProtKB-UniRule"/>
</dbReference>
<evidence type="ECO:0000256" key="3">
    <source>
        <dbReference type="ARBA" id="ARBA00023125"/>
    </source>
</evidence>
<dbReference type="PANTHER" id="PTHR30349">
    <property type="entry name" value="PHAGE INTEGRASE-RELATED"/>
    <property type="match status" value="1"/>
</dbReference>
<dbReference type="Pfam" id="PF02899">
    <property type="entry name" value="Phage_int_SAM_1"/>
    <property type="match status" value="1"/>
</dbReference>
<organism evidence="8 9">
    <name type="scientific">Cohnella phaseoli</name>
    <dbReference type="NCBI Taxonomy" id="456490"/>
    <lineage>
        <taxon>Bacteria</taxon>
        <taxon>Bacillati</taxon>
        <taxon>Bacillota</taxon>
        <taxon>Bacilli</taxon>
        <taxon>Bacillales</taxon>
        <taxon>Paenibacillaceae</taxon>
        <taxon>Cohnella</taxon>
    </lineage>
</organism>